<feature type="region of interest" description="Disordered" evidence="1">
    <location>
        <begin position="85"/>
        <end position="112"/>
    </location>
</feature>
<dbReference type="RefSeq" id="WP_167981120.1">
    <property type="nucleotide sequence ID" value="NZ_JAATEJ010000001.1"/>
</dbReference>
<accession>A0ABX0ZGM6</accession>
<reference evidence="2 3" key="1">
    <citation type="submission" date="2020-03" db="EMBL/GenBank/DDBJ databases">
        <title>WGS of actinomycetes isolated from Thailand.</title>
        <authorList>
            <person name="Thawai C."/>
        </authorList>
    </citation>
    <scope>NUCLEOTIDE SEQUENCE [LARGE SCALE GENOMIC DNA]</scope>
    <source>
        <strain evidence="2 3">PRB2-1</strain>
    </source>
</reference>
<feature type="region of interest" description="Disordered" evidence="1">
    <location>
        <begin position="193"/>
        <end position="231"/>
    </location>
</feature>
<feature type="compositionally biased region" description="Acidic residues" evidence="1">
    <location>
        <begin position="86"/>
        <end position="112"/>
    </location>
</feature>
<keyword evidence="3" id="KW-1185">Reference proteome</keyword>
<dbReference type="Proteomes" id="UP000734511">
    <property type="component" value="Unassembled WGS sequence"/>
</dbReference>
<comment type="caution">
    <text evidence="2">The sequence shown here is derived from an EMBL/GenBank/DDBJ whole genome shotgun (WGS) entry which is preliminary data.</text>
</comment>
<gene>
    <name evidence="2" type="ORF">HCN08_02480</name>
</gene>
<proteinExistence type="predicted"/>
<protein>
    <submittedName>
        <fullName evidence="2">Uncharacterized protein</fullName>
    </submittedName>
</protein>
<evidence type="ECO:0000256" key="1">
    <source>
        <dbReference type="SAM" id="MobiDB-lite"/>
    </source>
</evidence>
<feature type="compositionally biased region" description="Low complexity" evidence="1">
    <location>
        <begin position="199"/>
        <end position="210"/>
    </location>
</feature>
<sequence>MTDTDLSRAETRIARGIDQLARSAAAWFAADDVDEHRTRTALGRTLGGGIAAWVVGGVAYELGPVAWGSAGALAVLSVLVAGAPETEAEDDDQDDADDEPAEDDADDEPPLDFDDFLDLIHDVAGGGNVHLTAIGAQLAAETGRQWDVLALCRAAGIRTRQVRVPGADPAVTTGIHRTDLPPLPQPDPAPGGVVAAGHTDNNNSDNTTKTAIGEGGLLVKHGPVDRQEARR</sequence>
<evidence type="ECO:0000313" key="3">
    <source>
        <dbReference type="Proteomes" id="UP000734511"/>
    </source>
</evidence>
<feature type="compositionally biased region" description="Basic and acidic residues" evidence="1">
    <location>
        <begin position="222"/>
        <end position="231"/>
    </location>
</feature>
<evidence type="ECO:0000313" key="2">
    <source>
        <dbReference type="EMBL" id="NJP42287.1"/>
    </source>
</evidence>
<organism evidence="2 3">
    <name type="scientific">Actinacidiphila epipremni</name>
    <dbReference type="NCBI Taxonomy" id="2053013"/>
    <lineage>
        <taxon>Bacteria</taxon>
        <taxon>Bacillati</taxon>
        <taxon>Actinomycetota</taxon>
        <taxon>Actinomycetes</taxon>
        <taxon>Kitasatosporales</taxon>
        <taxon>Streptomycetaceae</taxon>
        <taxon>Actinacidiphila</taxon>
    </lineage>
</organism>
<dbReference type="EMBL" id="JAATEJ010000001">
    <property type="protein sequence ID" value="NJP42287.1"/>
    <property type="molecule type" value="Genomic_DNA"/>
</dbReference>
<name>A0ABX0ZGM6_9ACTN</name>